<dbReference type="PANTHER" id="PTHR10742">
    <property type="entry name" value="FLAVIN MONOAMINE OXIDASE"/>
    <property type="match status" value="1"/>
</dbReference>
<protein>
    <submittedName>
        <fullName evidence="10">Lysine demethylase 1B</fullName>
    </submittedName>
</protein>
<dbReference type="PROSITE" id="PS51050">
    <property type="entry name" value="ZF_CW"/>
    <property type="match status" value="1"/>
</dbReference>
<dbReference type="FunFam" id="3.30.40.100:FF:000002">
    <property type="entry name" value="Lysine-specific histone demethylase 1B"/>
    <property type="match status" value="1"/>
</dbReference>
<evidence type="ECO:0000256" key="5">
    <source>
        <dbReference type="ARBA" id="ARBA00022827"/>
    </source>
</evidence>
<accession>F6U7B1</accession>
<evidence type="ECO:0000256" key="4">
    <source>
        <dbReference type="ARBA" id="ARBA00022771"/>
    </source>
</evidence>
<keyword evidence="4 7" id="KW-0863">Zinc-finger</keyword>
<dbReference type="Pfam" id="PF07496">
    <property type="entry name" value="zf-CW"/>
    <property type="match status" value="1"/>
</dbReference>
<dbReference type="PRINTS" id="PR00420">
    <property type="entry name" value="RNGMNOXGNASE"/>
</dbReference>
<keyword evidence="2" id="KW-0285">Flavoprotein</keyword>
<evidence type="ECO:0000256" key="1">
    <source>
        <dbReference type="ARBA" id="ARBA00001974"/>
    </source>
</evidence>
<evidence type="ECO:0000256" key="7">
    <source>
        <dbReference type="PROSITE-ProRule" id="PRU00454"/>
    </source>
</evidence>
<keyword evidence="6" id="KW-0862">Zinc</keyword>
<dbReference type="SUPFAM" id="SSF54373">
    <property type="entry name" value="FAD-linked reductases, C-terminal domain"/>
    <property type="match status" value="1"/>
</dbReference>
<sequence>MATPRGRTKKKAPFDHSPDSLPLRSSGRQAKKKATETTDEDEDGGSEKKYRKCEKAGCTATYPVCFASASERCAKNGYTSRWYHLSCGEHFCNECFDHYYRSHKDGYDKYTTWKKVWTSNGKTEPSPKAFMADQQLPYWVQCTKPECGKWRQLTKEIQLTPQIANTYRCGMKPNTAVKPETSDHCSLPEDLEALTPQKCIPHIIVRGLVRIRCVQEVERILYFMTRKGLINTGVLNVGADQYLLPKDYHNKTVIVIGAGPAGLAAARQLHNFGIKVTVLEAKDRIGGRVWDDKSFKGVTVGRGAQIVNGCINNPMALMCEQVSARSWDHNEFFAQFAGDHTLLTPGYSVIIEKLAEGLDIRLQSPVQSIDYSGDEAQVTITDGTGYSAQKVLVTVPLALLQKGAIQFNPPLPEKKMKAINSLGAGIIEKIALQFPYRFWDSKVQGADFFGHVPPSASKRGLFAVFYDMDPQKKHSVLMSVIAGEAVASVRTLDDKQVLQQCVATLRELFKEQEVPDPTKYFVTRWSTDPWIQMAYSFVKTGGSGEAYDIIAEEIQGTIFFAGEATNRHFPQTVTGAYLSGVREASKIAAF</sequence>
<reference evidence="10" key="3">
    <citation type="submission" date="2025-09" db="UniProtKB">
        <authorList>
            <consortium name="Ensembl"/>
        </authorList>
    </citation>
    <scope>IDENTIFICATION</scope>
</reference>
<gene>
    <name evidence="10" type="primary">KDM1B</name>
</gene>
<reference evidence="10" key="1">
    <citation type="submission" date="2009-03" db="EMBL/GenBank/DDBJ databases">
        <authorList>
            <person name="Warren W."/>
            <person name="Ye L."/>
            <person name="Minx P."/>
            <person name="Worley K."/>
            <person name="Gibbs R."/>
            <person name="Wilson R.K."/>
        </authorList>
    </citation>
    <scope>NUCLEOTIDE SEQUENCE [LARGE SCALE GENOMIC DNA]</scope>
</reference>
<organism evidence="10 11">
    <name type="scientific">Callithrix jacchus</name>
    <name type="common">White-tufted-ear marmoset</name>
    <name type="synonym">Simia Jacchus</name>
    <dbReference type="NCBI Taxonomy" id="9483"/>
    <lineage>
        <taxon>Eukaryota</taxon>
        <taxon>Metazoa</taxon>
        <taxon>Chordata</taxon>
        <taxon>Craniata</taxon>
        <taxon>Vertebrata</taxon>
        <taxon>Euteleostomi</taxon>
        <taxon>Mammalia</taxon>
        <taxon>Eutheria</taxon>
        <taxon>Euarchontoglires</taxon>
        <taxon>Primates</taxon>
        <taxon>Haplorrhini</taxon>
        <taxon>Platyrrhini</taxon>
        <taxon>Cebidae</taxon>
        <taxon>Callitrichinae</taxon>
        <taxon>Callithrix</taxon>
        <taxon>Callithrix</taxon>
    </lineage>
</organism>
<dbReference type="Gene3D" id="3.30.40.100">
    <property type="match status" value="1"/>
</dbReference>
<feature type="region of interest" description="Disordered" evidence="8">
    <location>
        <begin position="1"/>
        <end position="47"/>
    </location>
</feature>
<reference evidence="10" key="2">
    <citation type="submission" date="2025-08" db="UniProtKB">
        <authorList>
            <consortium name="Ensembl"/>
        </authorList>
    </citation>
    <scope>IDENTIFICATION</scope>
</reference>
<evidence type="ECO:0000256" key="8">
    <source>
        <dbReference type="SAM" id="MobiDB-lite"/>
    </source>
</evidence>
<evidence type="ECO:0000313" key="11">
    <source>
        <dbReference type="Proteomes" id="UP000008225"/>
    </source>
</evidence>
<dbReference type="InterPro" id="IPR036188">
    <property type="entry name" value="FAD/NAD-bd_sf"/>
</dbReference>
<dbReference type="PANTHER" id="PTHR10742:SF410">
    <property type="entry name" value="LYSINE-SPECIFIC HISTONE DEMETHYLASE 2"/>
    <property type="match status" value="1"/>
</dbReference>
<dbReference type="Bgee" id="ENSCJAG00000006934">
    <property type="expression patterns" value="Expressed in frontal cortex and 6 other cell types or tissues"/>
</dbReference>
<dbReference type="GeneTree" id="ENSGT00940000157751"/>
<name>F6U7B1_CALJA</name>
<feature type="compositionally biased region" description="Basic residues" evidence="8">
    <location>
        <begin position="1"/>
        <end position="11"/>
    </location>
</feature>
<feature type="domain" description="CW-type" evidence="9">
    <location>
        <begin position="133"/>
        <end position="193"/>
    </location>
</feature>
<dbReference type="Proteomes" id="UP000008225">
    <property type="component" value="Chromosome 4"/>
</dbReference>
<dbReference type="Pfam" id="PF01593">
    <property type="entry name" value="Amino_oxidase"/>
    <property type="match status" value="2"/>
</dbReference>
<dbReference type="GO" id="GO:0016491">
    <property type="term" value="F:oxidoreductase activity"/>
    <property type="evidence" value="ECO:0007669"/>
    <property type="project" value="InterPro"/>
</dbReference>
<dbReference type="AlphaFoldDB" id="F6U7B1"/>
<proteinExistence type="predicted"/>
<evidence type="ECO:0000259" key="9">
    <source>
        <dbReference type="PROSITE" id="PS51050"/>
    </source>
</evidence>
<keyword evidence="5" id="KW-0274">FAD</keyword>
<evidence type="ECO:0000256" key="2">
    <source>
        <dbReference type="ARBA" id="ARBA00022630"/>
    </source>
</evidence>
<dbReference type="Ensembl" id="ENSCJAT00000013549.4">
    <property type="protein sequence ID" value="ENSCJAP00000012856.3"/>
    <property type="gene ID" value="ENSCJAG00000006934.5"/>
</dbReference>
<evidence type="ECO:0000256" key="3">
    <source>
        <dbReference type="ARBA" id="ARBA00022723"/>
    </source>
</evidence>
<dbReference type="Gene3D" id="3.90.660.10">
    <property type="match status" value="1"/>
</dbReference>
<comment type="cofactor">
    <cofactor evidence="1">
        <name>FAD</name>
        <dbReference type="ChEBI" id="CHEBI:57692"/>
    </cofactor>
</comment>
<dbReference type="InterPro" id="IPR050281">
    <property type="entry name" value="Flavin_monoamine_oxidase"/>
</dbReference>
<evidence type="ECO:0000313" key="10">
    <source>
        <dbReference type="Ensembl" id="ENSCJAP00000012856.3"/>
    </source>
</evidence>
<evidence type="ECO:0000256" key="6">
    <source>
        <dbReference type="ARBA" id="ARBA00022833"/>
    </source>
</evidence>
<dbReference type="InterPro" id="IPR011124">
    <property type="entry name" value="Znf_CW"/>
</dbReference>
<dbReference type="InterPro" id="IPR002937">
    <property type="entry name" value="Amino_oxidase"/>
</dbReference>
<keyword evidence="11" id="KW-1185">Reference proteome</keyword>
<keyword evidence="3" id="KW-0479">Metal-binding</keyword>
<dbReference type="SUPFAM" id="SSF51905">
    <property type="entry name" value="FAD/NAD(P)-binding domain"/>
    <property type="match status" value="1"/>
</dbReference>
<dbReference type="GO" id="GO:0008270">
    <property type="term" value="F:zinc ion binding"/>
    <property type="evidence" value="ECO:0007669"/>
    <property type="project" value="UniProtKB-KW"/>
</dbReference>
<dbReference type="Gene3D" id="3.50.50.60">
    <property type="entry name" value="FAD/NAD(P)-binding domain"/>
    <property type="match status" value="2"/>
</dbReference>